<proteinExistence type="predicted"/>
<dbReference type="Proteomes" id="UP001165289">
    <property type="component" value="Unassembled WGS sequence"/>
</dbReference>
<accession>A0AAV7JRQ8</accession>
<comment type="caution">
    <text evidence="1">The sequence shown here is derived from an EMBL/GenBank/DDBJ whole genome shotgun (WGS) entry which is preliminary data.</text>
</comment>
<name>A0AAV7JRQ8_9METZ</name>
<keyword evidence="2" id="KW-1185">Reference proteome</keyword>
<dbReference type="EMBL" id="JAKMXF010000306">
    <property type="protein sequence ID" value="KAI6651229.1"/>
    <property type="molecule type" value="Genomic_DNA"/>
</dbReference>
<reference evidence="1 2" key="1">
    <citation type="journal article" date="2023" name="BMC Biol.">
        <title>The compact genome of the sponge Oopsacas minuta (Hexactinellida) is lacking key metazoan core genes.</title>
        <authorList>
            <person name="Santini S."/>
            <person name="Schenkelaars Q."/>
            <person name="Jourda C."/>
            <person name="Duchesne M."/>
            <person name="Belahbib H."/>
            <person name="Rocher C."/>
            <person name="Selva M."/>
            <person name="Riesgo A."/>
            <person name="Vervoort M."/>
            <person name="Leys S.P."/>
            <person name="Kodjabachian L."/>
            <person name="Le Bivic A."/>
            <person name="Borchiellini C."/>
            <person name="Claverie J.M."/>
            <person name="Renard E."/>
        </authorList>
    </citation>
    <scope>NUCLEOTIDE SEQUENCE [LARGE SCALE GENOMIC DNA]</scope>
    <source>
        <strain evidence="1">SPO-2</strain>
    </source>
</reference>
<evidence type="ECO:0000313" key="1">
    <source>
        <dbReference type="EMBL" id="KAI6651229.1"/>
    </source>
</evidence>
<dbReference type="AlphaFoldDB" id="A0AAV7JRQ8"/>
<organism evidence="1 2">
    <name type="scientific">Oopsacas minuta</name>
    <dbReference type="NCBI Taxonomy" id="111878"/>
    <lineage>
        <taxon>Eukaryota</taxon>
        <taxon>Metazoa</taxon>
        <taxon>Porifera</taxon>
        <taxon>Hexactinellida</taxon>
        <taxon>Hexasterophora</taxon>
        <taxon>Lyssacinosida</taxon>
        <taxon>Leucopsacidae</taxon>
        <taxon>Oopsacas</taxon>
    </lineage>
</organism>
<dbReference type="PANTHER" id="PTHR46114">
    <property type="entry name" value="APPLE DOMAIN-CONTAINING PROTEIN"/>
    <property type="match status" value="1"/>
</dbReference>
<protein>
    <submittedName>
        <fullName evidence="1">Uncharacterized protein</fullName>
    </submittedName>
</protein>
<gene>
    <name evidence="1" type="ORF">LOD99_5376</name>
</gene>
<sequence>MIWREPRDHYTDCYFCLTDIKGITSKTKKNIYYPNLQSAIRPVEHSTEFEVPKPKKVSFDDDTVEYAMLDQDDEEFIPLPIPPDKTRLPDIINQSELNDLVRDLNLTKDQSELLGSRLKGWNLLDEVTKVSFFRTRQSDFSVHFEMQGSLCYCNNVDRVMELLGVQHEPSEWRLFIDSSKYSLKAVLLHKGNVLPSIPIGHSVHMKESHENMDNLLKLIRYDSYNWHICGHLKVIGLLLGMQPGYTIYCCFLCEWDSRARQSHYIVKEWSLRDQLTAGTKSVSCQPLVNPEKILLPPLHIKLGLMKNFVKAIVKYNEEGEGFKYLKDKFPKVSDAKIKEGTFIGPQIRELFKDLNFEACLNSVEKAAWNSFKSLNENFLGTKKSPIYEEIVVTLLDTFRTMGCNMSLKIHFLHSHLQFFPENIGAVSDEHGERFHQDISTMESHYNGKFSPNMMADYCWSLKRDISDATYKRKSYSKHF</sequence>
<dbReference type="PANTHER" id="PTHR46114:SF2">
    <property type="entry name" value="CULLIN N-TERMINAL DOMAIN-CONTAINING PROTEIN"/>
    <property type="match status" value="1"/>
</dbReference>
<evidence type="ECO:0000313" key="2">
    <source>
        <dbReference type="Proteomes" id="UP001165289"/>
    </source>
</evidence>